<dbReference type="Gene3D" id="3.20.20.370">
    <property type="entry name" value="Glycoside hydrolase/deacetylase"/>
    <property type="match status" value="1"/>
</dbReference>
<dbReference type="SUPFAM" id="SSF88713">
    <property type="entry name" value="Glycoside hydrolase/deacetylase"/>
    <property type="match status" value="1"/>
</dbReference>
<evidence type="ECO:0000256" key="4">
    <source>
        <dbReference type="ARBA" id="ARBA00022842"/>
    </source>
</evidence>
<dbReference type="AlphaFoldDB" id="A0A517U4Q1"/>
<accession>A0A517U4Q1</accession>
<evidence type="ECO:0000256" key="1">
    <source>
        <dbReference type="ARBA" id="ARBA00001946"/>
    </source>
</evidence>
<evidence type="ECO:0008006" key="9">
    <source>
        <dbReference type="Google" id="ProtNLM"/>
    </source>
</evidence>
<proteinExistence type="predicted"/>
<evidence type="ECO:0000256" key="6">
    <source>
        <dbReference type="SAM" id="SignalP"/>
    </source>
</evidence>
<dbReference type="RefSeq" id="WP_210421045.1">
    <property type="nucleotide sequence ID" value="NZ_CP036339.1"/>
</dbReference>
<comment type="cofactor">
    <cofactor evidence="1">
        <name>Mg(2+)</name>
        <dbReference type="ChEBI" id="CHEBI:18420"/>
    </cofactor>
</comment>
<dbReference type="GO" id="GO:0016787">
    <property type="term" value="F:hydrolase activity"/>
    <property type="evidence" value="ECO:0007669"/>
    <property type="project" value="UniProtKB-KW"/>
</dbReference>
<name>A0A517U4Q1_9BACT</name>
<gene>
    <name evidence="7" type="ORF">I41_48280</name>
</gene>
<dbReference type="InterPro" id="IPR011330">
    <property type="entry name" value="Glyco_hydro/deAcase_b/a-brl"/>
</dbReference>
<dbReference type="GO" id="GO:0019213">
    <property type="term" value="F:deacetylase activity"/>
    <property type="evidence" value="ECO:0007669"/>
    <property type="project" value="TreeGrafter"/>
</dbReference>
<keyword evidence="8" id="KW-1185">Reference proteome</keyword>
<keyword evidence="4" id="KW-0460">Magnesium</keyword>
<evidence type="ECO:0000256" key="5">
    <source>
        <dbReference type="ARBA" id="ARBA00023277"/>
    </source>
</evidence>
<dbReference type="PANTHER" id="PTHR31609">
    <property type="entry name" value="YDJC DEACETYLASE FAMILY MEMBER"/>
    <property type="match status" value="1"/>
</dbReference>
<keyword evidence="2" id="KW-0479">Metal-binding</keyword>
<protein>
    <recommendedName>
        <fullName evidence="9">ChbG/HpnK family deacetylase</fullName>
    </recommendedName>
</protein>
<organism evidence="7 8">
    <name type="scientific">Lacipirellula limnantheis</name>
    <dbReference type="NCBI Taxonomy" id="2528024"/>
    <lineage>
        <taxon>Bacteria</taxon>
        <taxon>Pseudomonadati</taxon>
        <taxon>Planctomycetota</taxon>
        <taxon>Planctomycetia</taxon>
        <taxon>Pirellulales</taxon>
        <taxon>Lacipirellulaceae</taxon>
        <taxon>Lacipirellula</taxon>
    </lineage>
</organism>
<feature type="signal peptide" evidence="6">
    <location>
        <begin position="1"/>
        <end position="20"/>
    </location>
</feature>
<feature type="chain" id="PRO_5021737633" description="ChbG/HpnK family deacetylase" evidence="6">
    <location>
        <begin position="21"/>
        <end position="321"/>
    </location>
</feature>
<dbReference type="KEGG" id="llh:I41_48280"/>
<evidence type="ECO:0000256" key="2">
    <source>
        <dbReference type="ARBA" id="ARBA00022723"/>
    </source>
</evidence>
<reference evidence="7 8" key="1">
    <citation type="submission" date="2019-02" db="EMBL/GenBank/DDBJ databases">
        <title>Deep-cultivation of Planctomycetes and their phenomic and genomic characterization uncovers novel biology.</title>
        <authorList>
            <person name="Wiegand S."/>
            <person name="Jogler M."/>
            <person name="Boedeker C."/>
            <person name="Pinto D."/>
            <person name="Vollmers J."/>
            <person name="Rivas-Marin E."/>
            <person name="Kohn T."/>
            <person name="Peeters S.H."/>
            <person name="Heuer A."/>
            <person name="Rast P."/>
            <person name="Oberbeckmann S."/>
            <person name="Bunk B."/>
            <person name="Jeske O."/>
            <person name="Meyerdierks A."/>
            <person name="Storesund J.E."/>
            <person name="Kallscheuer N."/>
            <person name="Luecker S."/>
            <person name="Lage O.M."/>
            <person name="Pohl T."/>
            <person name="Merkel B.J."/>
            <person name="Hornburger P."/>
            <person name="Mueller R.-W."/>
            <person name="Bruemmer F."/>
            <person name="Labrenz M."/>
            <person name="Spormann A.M."/>
            <person name="Op den Camp H."/>
            <person name="Overmann J."/>
            <person name="Amann R."/>
            <person name="Jetten M.S.M."/>
            <person name="Mascher T."/>
            <person name="Medema M.H."/>
            <person name="Devos D.P."/>
            <person name="Kaster A.-K."/>
            <person name="Ovreas L."/>
            <person name="Rohde M."/>
            <person name="Galperin M.Y."/>
            <person name="Jogler C."/>
        </authorList>
    </citation>
    <scope>NUCLEOTIDE SEQUENCE [LARGE SCALE GENOMIC DNA]</scope>
    <source>
        <strain evidence="7 8">I41</strain>
    </source>
</reference>
<dbReference type="GO" id="GO:0046872">
    <property type="term" value="F:metal ion binding"/>
    <property type="evidence" value="ECO:0007669"/>
    <property type="project" value="UniProtKB-KW"/>
</dbReference>
<dbReference type="GO" id="GO:0005975">
    <property type="term" value="P:carbohydrate metabolic process"/>
    <property type="evidence" value="ECO:0007669"/>
    <property type="project" value="InterPro"/>
</dbReference>
<sequence length="321" mass="35399" precursor="true">MSLNSLYQSLLTLSLLTAMAAHTHADDTSSPPASDSAKRYVIIHADDAGMSHSVNRATIESMEQGNVSSASIMVPCPWFKEIAAYAKAHPEKDFGIHLTLNSEWDNYRWGPVAGRDKVPSLVDREGYLWDNVGEVAANATAADVETELRAQIQRALDFGVPVTHLDTHMGAVVSRPDLIVVYVKLGIEFNVPVFFLRDLGGAVPDEAIRARGLQLIKTLEEHDLPVLDAMTQLYDHGTLEEKKARYLKAIADTGPGVRYVILHCGYDDAELQAITSSSKIRNTDREVFTDPEFIAAVKQTGVEIVTWKQVRELESQTPQAE</sequence>
<keyword evidence="6" id="KW-0732">Signal</keyword>
<dbReference type="Proteomes" id="UP000317909">
    <property type="component" value="Chromosome"/>
</dbReference>
<keyword evidence="5" id="KW-0119">Carbohydrate metabolism</keyword>
<dbReference type="InterPro" id="IPR006879">
    <property type="entry name" value="YdjC-like"/>
</dbReference>
<evidence type="ECO:0000313" key="8">
    <source>
        <dbReference type="Proteomes" id="UP000317909"/>
    </source>
</evidence>
<dbReference type="EMBL" id="CP036339">
    <property type="protein sequence ID" value="QDT75616.1"/>
    <property type="molecule type" value="Genomic_DNA"/>
</dbReference>
<dbReference type="Pfam" id="PF04794">
    <property type="entry name" value="YdjC"/>
    <property type="match status" value="1"/>
</dbReference>
<dbReference type="PANTHER" id="PTHR31609:SF1">
    <property type="entry name" value="CARBOHYDRATE DEACETYLASE"/>
    <property type="match status" value="1"/>
</dbReference>
<keyword evidence="3" id="KW-0378">Hydrolase</keyword>
<dbReference type="CDD" id="cd10802">
    <property type="entry name" value="YdjC_TTHB029_like"/>
    <property type="match status" value="1"/>
</dbReference>
<evidence type="ECO:0000313" key="7">
    <source>
        <dbReference type="EMBL" id="QDT75616.1"/>
    </source>
</evidence>
<evidence type="ECO:0000256" key="3">
    <source>
        <dbReference type="ARBA" id="ARBA00022801"/>
    </source>
</evidence>